<sequence length="292" mass="33184">MLLEGPLSKWTNVMQGWQYRWFVLDEYHGLLLYYTSKDKMLKGQRRGLVRLKGAIIGIDSEDDSTFTIKVDHKTFHFQARDADEREQWTRALEAVIRQQNQGGRQNFAQRYRPNIPEFEKRIAESDAYLKILLEQIKNFKVKRESMKGTSRVKLDAIISSAEQMCEYIKHALIVLQIAKNECLNPPTGFEETPLAEIDLSDLAGKVSVSRLSESGDSEAGIGSNSLSAREGDLPSAARRLLKDQGRQESSDSRGLPHVLPWTSYSSDDEFYDAEDTFDSNANATRDNNELIA</sequence>
<dbReference type="GO" id="GO:0006869">
    <property type="term" value="P:lipid transport"/>
    <property type="evidence" value="ECO:0007669"/>
    <property type="project" value="UniProtKB-KW"/>
</dbReference>
<dbReference type="PANTHER" id="PTHR10972:SF200">
    <property type="entry name" value="OXYSTEROL-BINDING PROTEIN-RELATED PROTEIN 9"/>
    <property type="match status" value="1"/>
</dbReference>
<dbReference type="SMART" id="SM00233">
    <property type="entry name" value="PH"/>
    <property type="match status" value="1"/>
</dbReference>
<dbReference type="GO" id="GO:0016020">
    <property type="term" value="C:membrane"/>
    <property type="evidence" value="ECO:0007669"/>
    <property type="project" value="TreeGrafter"/>
</dbReference>
<evidence type="ECO:0000256" key="4">
    <source>
        <dbReference type="SAM" id="MobiDB-lite"/>
    </source>
</evidence>
<dbReference type="PANTHER" id="PTHR10972">
    <property type="entry name" value="OXYSTEROL-BINDING PROTEIN-RELATED"/>
    <property type="match status" value="1"/>
</dbReference>
<dbReference type="GO" id="GO:0005794">
    <property type="term" value="C:Golgi apparatus"/>
    <property type="evidence" value="ECO:0007669"/>
    <property type="project" value="TreeGrafter"/>
</dbReference>
<dbReference type="InterPro" id="IPR001849">
    <property type="entry name" value="PH_domain"/>
</dbReference>
<keyword evidence="3" id="KW-0446">Lipid-binding</keyword>
<dbReference type="EMBL" id="BDGG01000021">
    <property type="protein sequence ID" value="GAV09164.1"/>
    <property type="molecule type" value="Genomic_DNA"/>
</dbReference>
<dbReference type="Proteomes" id="UP000186922">
    <property type="component" value="Unassembled WGS sequence"/>
</dbReference>
<evidence type="ECO:0000313" key="6">
    <source>
        <dbReference type="EMBL" id="GAV09164.1"/>
    </source>
</evidence>
<dbReference type="GO" id="GO:0032934">
    <property type="term" value="F:sterol binding"/>
    <property type="evidence" value="ECO:0007669"/>
    <property type="project" value="TreeGrafter"/>
</dbReference>
<dbReference type="OrthoDB" id="10069330at2759"/>
<feature type="region of interest" description="Disordered" evidence="4">
    <location>
        <begin position="213"/>
        <end position="232"/>
    </location>
</feature>
<dbReference type="SUPFAM" id="SSF50729">
    <property type="entry name" value="PH domain-like"/>
    <property type="match status" value="1"/>
</dbReference>
<evidence type="ECO:0000256" key="3">
    <source>
        <dbReference type="ARBA" id="ARBA00023121"/>
    </source>
</evidence>
<accession>A0A1D1WB01</accession>
<proteinExistence type="predicted"/>
<dbReference type="GO" id="GO:0005829">
    <property type="term" value="C:cytosol"/>
    <property type="evidence" value="ECO:0007669"/>
    <property type="project" value="TreeGrafter"/>
</dbReference>
<evidence type="ECO:0000313" key="7">
    <source>
        <dbReference type="Proteomes" id="UP000186922"/>
    </source>
</evidence>
<reference evidence="6 7" key="1">
    <citation type="journal article" date="2016" name="Nat. Commun.">
        <title>Extremotolerant tardigrade genome and improved radiotolerance of human cultured cells by tardigrade-unique protein.</title>
        <authorList>
            <person name="Hashimoto T."/>
            <person name="Horikawa D.D."/>
            <person name="Saito Y."/>
            <person name="Kuwahara H."/>
            <person name="Kozuka-Hata H."/>
            <person name="Shin-I T."/>
            <person name="Minakuchi Y."/>
            <person name="Ohishi K."/>
            <person name="Motoyama A."/>
            <person name="Aizu T."/>
            <person name="Enomoto A."/>
            <person name="Kondo K."/>
            <person name="Tanaka S."/>
            <person name="Hara Y."/>
            <person name="Koshikawa S."/>
            <person name="Sagara H."/>
            <person name="Miura T."/>
            <person name="Yokobori S."/>
            <person name="Miyagawa K."/>
            <person name="Suzuki Y."/>
            <person name="Kubo T."/>
            <person name="Oyama M."/>
            <person name="Kohara Y."/>
            <person name="Fujiyama A."/>
            <person name="Arakawa K."/>
            <person name="Katayama T."/>
            <person name="Toyoda A."/>
            <person name="Kunieda T."/>
        </authorList>
    </citation>
    <scope>NUCLEOTIDE SEQUENCE [LARGE SCALE GENOMIC DNA]</scope>
    <source>
        <strain evidence="6 7">YOKOZUNA-1</strain>
    </source>
</reference>
<dbReference type="InterPro" id="IPR000648">
    <property type="entry name" value="Oxysterol-bd"/>
</dbReference>
<keyword evidence="1" id="KW-0813">Transport</keyword>
<keyword evidence="2" id="KW-0445">Lipid transport</keyword>
<dbReference type="Gene3D" id="2.30.29.30">
    <property type="entry name" value="Pleckstrin-homology domain (PH domain)/Phosphotyrosine-binding domain (PTB)"/>
    <property type="match status" value="1"/>
</dbReference>
<dbReference type="FunFam" id="2.30.29.30:FF:000089">
    <property type="entry name" value="Oxysterol-binding protein"/>
    <property type="match status" value="1"/>
</dbReference>
<evidence type="ECO:0000259" key="5">
    <source>
        <dbReference type="PROSITE" id="PS50003"/>
    </source>
</evidence>
<evidence type="ECO:0000256" key="2">
    <source>
        <dbReference type="ARBA" id="ARBA00023055"/>
    </source>
</evidence>
<dbReference type="AlphaFoldDB" id="A0A1D1WB01"/>
<dbReference type="STRING" id="947166.A0A1D1WB01"/>
<dbReference type="PROSITE" id="PS50003">
    <property type="entry name" value="PH_DOMAIN"/>
    <property type="match status" value="1"/>
</dbReference>
<gene>
    <name evidence="6" type="primary">RvY_18756-1</name>
    <name evidence="6" type="synonym">RvY_18756.1</name>
    <name evidence="6" type="ORF">RvY_18756</name>
</gene>
<organism evidence="6 7">
    <name type="scientific">Ramazzottius varieornatus</name>
    <name type="common">Water bear</name>
    <name type="synonym">Tardigrade</name>
    <dbReference type="NCBI Taxonomy" id="947166"/>
    <lineage>
        <taxon>Eukaryota</taxon>
        <taxon>Metazoa</taxon>
        <taxon>Ecdysozoa</taxon>
        <taxon>Tardigrada</taxon>
        <taxon>Eutardigrada</taxon>
        <taxon>Parachela</taxon>
        <taxon>Hypsibioidea</taxon>
        <taxon>Ramazzottiidae</taxon>
        <taxon>Ramazzottius</taxon>
    </lineage>
</organism>
<name>A0A1D1WB01_RAMVA</name>
<keyword evidence="7" id="KW-1185">Reference proteome</keyword>
<evidence type="ECO:0000256" key="1">
    <source>
        <dbReference type="ARBA" id="ARBA00022448"/>
    </source>
</evidence>
<protein>
    <recommendedName>
        <fullName evidence="5">PH domain-containing protein</fullName>
    </recommendedName>
</protein>
<dbReference type="CDD" id="cd13290">
    <property type="entry name" value="PH_ORP9"/>
    <property type="match status" value="1"/>
</dbReference>
<comment type="caution">
    <text evidence="6">The sequence shown here is derived from an EMBL/GenBank/DDBJ whole genome shotgun (WGS) entry which is preliminary data.</text>
</comment>
<dbReference type="Pfam" id="PF00169">
    <property type="entry name" value="PH"/>
    <property type="match status" value="1"/>
</dbReference>
<feature type="domain" description="PH" evidence="5">
    <location>
        <begin position="1"/>
        <end position="97"/>
    </location>
</feature>
<dbReference type="InterPro" id="IPR011993">
    <property type="entry name" value="PH-like_dom_sf"/>
</dbReference>